<name>A0A1H8C688_STIAU</name>
<dbReference type="PROSITE" id="PS50106">
    <property type="entry name" value="PDZ"/>
    <property type="match status" value="3"/>
</dbReference>
<gene>
    <name evidence="13" type="ORF">SAMN05444354_125101</name>
</gene>
<evidence type="ECO:0000256" key="7">
    <source>
        <dbReference type="ARBA" id="ARBA00022833"/>
    </source>
</evidence>
<protein>
    <submittedName>
        <fullName evidence="13">Regulator of sigma E protease</fullName>
    </submittedName>
</protein>
<sequence length="537" mass="58233">MFQNIGLFALLLGVLVTVHELGHFLVAKACGVKVLKFSFGFGPKLLGFVKGETEYQIALLPLGGYVKMAGDIPGEDLAPEEAHRGFLAQPPWKRMLIVLAGPVFNLAFPILIYFFVFWGAHEVTSTRVGNVLPESPAATAGLRPGDRVLAVEGEKVRTYQEMSEAFIGRFERPIPLTIERDGKQQIVEVTPLKKVESSPIETIERGVMGVESSSRVPILGVPADSAAARAGLRTFDRVLAINGTVVPDQAVLYDVLAKQSGTLELTVQRGRPVEAGAVVARLPEVLKLSLEKQPGEGLAALGAESSEFYVSSVLPGSPAEKAGLRWGDRLVSLNGEPIRSFNMFQVQISGLGEKPFGLTWRGAEGERTVQIARAPVQVKEEFGQVSTGPILGVQSWDFSSPAERIQLNLEWHEALTQSARIVPTIIKQTVKAIAGLFDNSVPLSSIGGPIMMYQMAARSSELGWDYYLQLMAAISINLGVVNLLPIPILDGFHLVAAGWESVRRRPIPVRVREVANVVGLAMLVALMLVAFFNDITR</sequence>
<dbReference type="Pfam" id="PF17820">
    <property type="entry name" value="PDZ_6"/>
    <property type="match status" value="2"/>
</dbReference>
<dbReference type="InterPro" id="IPR036034">
    <property type="entry name" value="PDZ_sf"/>
</dbReference>
<evidence type="ECO:0000256" key="8">
    <source>
        <dbReference type="ARBA" id="ARBA00022989"/>
    </source>
</evidence>
<feature type="transmembrane region" description="Helical" evidence="11">
    <location>
        <begin position="95"/>
        <end position="118"/>
    </location>
</feature>
<feature type="domain" description="PDZ" evidence="12">
    <location>
        <begin position="287"/>
        <end position="346"/>
    </location>
</feature>
<keyword evidence="10 11" id="KW-0472">Membrane</keyword>
<dbReference type="InterPro" id="IPR004387">
    <property type="entry name" value="Pept_M50_Zn"/>
</dbReference>
<dbReference type="CDD" id="cd06163">
    <property type="entry name" value="S2P-M50_PDZ_RseP-like"/>
    <property type="match status" value="1"/>
</dbReference>
<dbReference type="SMART" id="SM00228">
    <property type="entry name" value="PDZ"/>
    <property type="match status" value="3"/>
</dbReference>
<keyword evidence="7" id="KW-0862">Zinc</keyword>
<keyword evidence="4 13" id="KW-0645">Protease</keyword>
<dbReference type="OrthoDB" id="9782003at2"/>
<keyword evidence="5 11" id="KW-0812">Transmembrane</keyword>
<dbReference type="GO" id="GO:0016020">
    <property type="term" value="C:membrane"/>
    <property type="evidence" value="ECO:0007669"/>
    <property type="project" value="UniProtKB-SubCell"/>
</dbReference>
<keyword evidence="6" id="KW-0378">Hydrolase</keyword>
<dbReference type="PANTHER" id="PTHR42837">
    <property type="entry name" value="REGULATOR OF SIGMA-E PROTEASE RSEP"/>
    <property type="match status" value="1"/>
</dbReference>
<feature type="domain" description="PDZ" evidence="12">
    <location>
        <begin position="128"/>
        <end position="157"/>
    </location>
</feature>
<dbReference type="AlphaFoldDB" id="A0A1H8C688"/>
<keyword evidence="14" id="KW-1185">Reference proteome</keyword>
<reference evidence="14" key="1">
    <citation type="submission" date="2016-10" db="EMBL/GenBank/DDBJ databases">
        <authorList>
            <person name="Varghese N."/>
            <person name="Submissions S."/>
        </authorList>
    </citation>
    <scope>NUCLEOTIDE SEQUENCE [LARGE SCALE GENOMIC DNA]</scope>
    <source>
        <strain evidence="14">DSM 17044</strain>
    </source>
</reference>
<organism evidence="13 14">
    <name type="scientific">Stigmatella aurantiaca</name>
    <dbReference type="NCBI Taxonomy" id="41"/>
    <lineage>
        <taxon>Bacteria</taxon>
        <taxon>Pseudomonadati</taxon>
        <taxon>Myxococcota</taxon>
        <taxon>Myxococcia</taxon>
        <taxon>Myxococcales</taxon>
        <taxon>Cystobacterineae</taxon>
        <taxon>Archangiaceae</taxon>
        <taxon>Stigmatella</taxon>
    </lineage>
</organism>
<dbReference type="SUPFAM" id="SSF50156">
    <property type="entry name" value="PDZ domain-like"/>
    <property type="match status" value="3"/>
</dbReference>
<keyword evidence="9" id="KW-0482">Metalloprotease</keyword>
<evidence type="ECO:0000256" key="3">
    <source>
        <dbReference type="ARBA" id="ARBA00007931"/>
    </source>
</evidence>
<feature type="transmembrane region" description="Helical" evidence="11">
    <location>
        <begin position="514"/>
        <end position="532"/>
    </location>
</feature>
<comment type="subcellular location">
    <subcellularLocation>
        <location evidence="2">Membrane</location>
        <topology evidence="2">Multi-pass membrane protein</topology>
    </subcellularLocation>
</comment>
<evidence type="ECO:0000256" key="1">
    <source>
        <dbReference type="ARBA" id="ARBA00001947"/>
    </source>
</evidence>
<evidence type="ECO:0000256" key="9">
    <source>
        <dbReference type="ARBA" id="ARBA00023049"/>
    </source>
</evidence>
<feature type="domain" description="PDZ" evidence="12">
    <location>
        <begin position="197"/>
        <end position="271"/>
    </location>
</feature>
<dbReference type="GO" id="GO:0006508">
    <property type="term" value="P:proteolysis"/>
    <property type="evidence" value="ECO:0007669"/>
    <property type="project" value="UniProtKB-KW"/>
</dbReference>
<evidence type="ECO:0000313" key="14">
    <source>
        <dbReference type="Proteomes" id="UP000182719"/>
    </source>
</evidence>
<evidence type="ECO:0000256" key="4">
    <source>
        <dbReference type="ARBA" id="ARBA00022670"/>
    </source>
</evidence>
<dbReference type="InterPro" id="IPR008915">
    <property type="entry name" value="Peptidase_M50"/>
</dbReference>
<comment type="similarity">
    <text evidence="3">Belongs to the peptidase M50B family.</text>
</comment>
<dbReference type="EMBL" id="FOAP01000025">
    <property type="protein sequence ID" value="SEM90595.1"/>
    <property type="molecule type" value="Genomic_DNA"/>
</dbReference>
<keyword evidence="8 11" id="KW-1133">Transmembrane helix</keyword>
<comment type="cofactor">
    <cofactor evidence="1">
        <name>Zn(2+)</name>
        <dbReference type="ChEBI" id="CHEBI:29105"/>
    </cofactor>
</comment>
<proteinExistence type="inferred from homology"/>
<dbReference type="PANTHER" id="PTHR42837:SF2">
    <property type="entry name" value="MEMBRANE METALLOPROTEASE ARASP2, CHLOROPLASTIC-RELATED"/>
    <property type="match status" value="1"/>
</dbReference>
<dbReference type="NCBIfam" id="TIGR00054">
    <property type="entry name" value="RIP metalloprotease RseP"/>
    <property type="match status" value="2"/>
</dbReference>
<evidence type="ECO:0000256" key="2">
    <source>
        <dbReference type="ARBA" id="ARBA00004141"/>
    </source>
</evidence>
<dbReference type="RefSeq" id="WP_075010487.1">
    <property type="nucleotide sequence ID" value="NZ_FOAP01000025.1"/>
</dbReference>
<evidence type="ECO:0000256" key="11">
    <source>
        <dbReference type="SAM" id="Phobius"/>
    </source>
</evidence>
<accession>A0A1H8C688</accession>
<dbReference type="Proteomes" id="UP000182719">
    <property type="component" value="Unassembled WGS sequence"/>
</dbReference>
<dbReference type="InterPro" id="IPR041489">
    <property type="entry name" value="PDZ_6"/>
</dbReference>
<evidence type="ECO:0000259" key="12">
    <source>
        <dbReference type="PROSITE" id="PS50106"/>
    </source>
</evidence>
<dbReference type="Gene3D" id="2.30.42.10">
    <property type="match status" value="3"/>
</dbReference>
<evidence type="ECO:0000313" key="13">
    <source>
        <dbReference type="EMBL" id="SEM90595.1"/>
    </source>
</evidence>
<evidence type="ECO:0000256" key="6">
    <source>
        <dbReference type="ARBA" id="ARBA00022801"/>
    </source>
</evidence>
<dbReference type="InterPro" id="IPR001478">
    <property type="entry name" value="PDZ"/>
</dbReference>
<evidence type="ECO:0000256" key="5">
    <source>
        <dbReference type="ARBA" id="ARBA00022692"/>
    </source>
</evidence>
<dbReference type="Pfam" id="PF02163">
    <property type="entry name" value="Peptidase_M50"/>
    <property type="match status" value="1"/>
</dbReference>
<evidence type="ECO:0000256" key="10">
    <source>
        <dbReference type="ARBA" id="ARBA00023136"/>
    </source>
</evidence>
<dbReference type="CDD" id="cd23081">
    <property type="entry name" value="cpPDZ_EcRseP-like"/>
    <property type="match status" value="1"/>
</dbReference>
<dbReference type="GO" id="GO:0004222">
    <property type="term" value="F:metalloendopeptidase activity"/>
    <property type="evidence" value="ECO:0007669"/>
    <property type="project" value="InterPro"/>
</dbReference>